<dbReference type="SUPFAM" id="SSF53756">
    <property type="entry name" value="UDP-Glycosyltransferase/glycogen phosphorylase"/>
    <property type="match status" value="1"/>
</dbReference>
<evidence type="ECO:0000259" key="1">
    <source>
        <dbReference type="Pfam" id="PF13579"/>
    </source>
</evidence>
<dbReference type="InterPro" id="IPR028098">
    <property type="entry name" value="Glyco_trans_4-like_N"/>
</dbReference>
<keyword evidence="3" id="KW-1185">Reference proteome</keyword>
<dbReference type="PANTHER" id="PTHR12526">
    <property type="entry name" value="GLYCOSYLTRANSFERASE"/>
    <property type="match status" value="1"/>
</dbReference>
<gene>
    <name evidence="2" type="ORF">ML536_17020</name>
</gene>
<feature type="domain" description="Glycosyltransferase subfamily 4-like N-terminal" evidence="1">
    <location>
        <begin position="21"/>
        <end position="176"/>
    </location>
</feature>
<dbReference type="AlphaFoldDB" id="A0AA41QQL4"/>
<dbReference type="Gene3D" id="3.40.50.2000">
    <property type="entry name" value="Glycogen Phosphorylase B"/>
    <property type="match status" value="2"/>
</dbReference>
<dbReference type="Pfam" id="PF13692">
    <property type="entry name" value="Glyco_trans_1_4"/>
    <property type="match status" value="1"/>
</dbReference>
<name>A0AA41QQL4_9HYPH</name>
<organism evidence="2 3">
    <name type="scientific">Paradevosia shaoguanensis</name>
    <dbReference type="NCBI Taxonomy" id="1335043"/>
    <lineage>
        <taxon>Bacteria</taxon>
        <taxon>Pseudomonadati</taxon>
        <taxon>Pseudomonadota</taxon>
        <taxon>Alphaproteobacteria</taxon>
        <taxon>Hyphomicrobiales</taxon>
        <taxon>Devosiaceae</taxon>
        <taxon>Paradevosia</taxon>
    </lineage>
</organism>
<dbReference type="CDD" id="cd03808">
    <property type="entry name" value="GT4_CapM-like"/>
    <property type="match status" value="1"/>
</dbReference>
<dbReference type="GO" id="GO:0016757">
    <property type="term" value="F:glycosyltransferase activity"/>
    <property type="evidence" value="ECO:0007669"/>
    <property type="project" value="UniProtKB-ARBA"/>
</dbReference>
<dbReference type="Proteomes" id="UP001156140">
    <property type="component" value="Unassembled WGS sequence"/>
</dbReference>
<dbReference type="Pfam" id="PF13579">
    <property type="entry name" value="Glyco_trans_4_4"/>
    <property type="match status" value="1"/>
</dbReference>
<reference evidence="2" key="1">
    <citation type="submission" date="2022-03" db="EMBL/GenBank/DDBJ databases">
        <title>The complete genome sequence of a Methyloterrigena soli.</title>
        <authorList>
            <person name="Zi Z."/>
        </authorList>
    </citation>
    <scope>NUCLEOTIDE SEQUENCE</scope>
    <source>
        <strain evidence="2">M48</strain>
    </source>
</reference>
<sequence>MARVTIVAGLARSLVNFRGPLIDALLAAGHEVEAIAPPADEATLAWLKERNIAFVPVDLARSSLSPFKDLRVFNQIRSALARSKPDVLIAYTIKPVIYGTLAAFFAGVRRRYAMITGLGYAFTGGEASIKRKLVYQVATTLYRIALSRAQVVLFQNPDDLAAFRQAGILSENARVAIVNGSGVDTAHYVPSPLPETPQFLMISRLVADKGVAEYIEASRLLHEILPDAGFHLVGPRDPNPAVLNLAMLDEAIESGAITYHGELADVRPAIAACSIYVLPSYREGTPRSVLEAMAMARPIITTDAPGCRETVEDGVNGILVPVKDVQALADAMKRLASDASLRHLMGQASRARAVAKYRAEDVAAAVLDACDLRREDGHAQ</sequence>
<dbReference type="EMBL" id="JALAZD010000002">
    <property type="protein sequence ID" value="MCI0128537.1"/>
    <property type="molecule type" value="Genomic_DNA"/>
</dbReference>
<protein>
    <submittedName>
        <fullName evidence="2">Glycosyltransferase family 4 protein</fullName>
    </submittedName>
</protein>
<comment type="caution">
    <text evidence="2">The sequence shown here is derived from an EMBL/GenBank/DDBJ whole genome shotgun (WGS) entry which is preliminary data.</text>
</comment>
<dbReference type="PANTHER" id="PTHR12526:SF638">
    <property type="entry name" value="SPORE COAT PROTEIN SA"/>
    <property type="match status" value="1"/>
</dbReference>
<accession>A0AA41QQL4</accession>
<proteinExistence type="predicted"/>
<dbReference type="RefSeq" id="WP_281736665.1">
    <property type="nucleotide sequence ID" value="NZ_JAKETQ010000002.1"/>
</dbReference>
<evidence type="ECO:0000313" key="3">
    <source>
        <dbReference type="Proteomes" id="UP001156140"/>
    </source>
</evidence>
<evidence type="ECO:0000313" key="2">
    <source>
        <dbReference type="EMBL" id="MCI0128537.1"/>
    </source>
</evidence>